<feature type="compositionally biased region" description="Polar residues" evidence="1">
    <location>
        <begin position="51"/>
        <end position="64"/>
    </location>
</feature>
<comment type="caution">
    <text evidence="3">The sequence shown here is derived from an EMBL/GenBank/DDBJ whole genome shotgun (WGS) entry which is preliminary data.</text>
</comment>
<keyword evidence="4" id="KW-1185">Reference proteome</keyword>
<feature type="domain" description="DNA mismatch repair protein Mlh1 C-terminal" evidence="2">
    <location>
        <begin position="1"/>
        <end position="109"/>
    </location>
</feature>
<evidence type="ECO:0000313" key="4">
    <source>
        <dbReference type="Proteomes" id="UP001163046"/>
    </source>
</evidence>
<name>A0A9X0CF16_9CNID</name>
<reference evidence="3" key="1">
    <citation type="submission" date="2023-01" db="EMBL/GenBank/DDBJ databases">
        <title>Genome assembly of the deep-sea coral Lophelia pertusa.</title>
        <authorList>
            <person name="Herrera S."/>
            <person name="Cordes E."/>
        </authorList>
    </citation>
    <scope>NUCLEOTIDE SEQUENCE</scope>
    <source>
        <strain evidence="3">USNM1676648</strain>
        <tissue evidence="3">Polyp</tissue>
    </source>
</reference>
<protein>
    <submittedName>
        <fullName evidence="3">DNA mismatch repair protein</fullName>
    </submittedName>
</protein>
<organism evidence="3 4">
    <name type="scientific">Desmophyllum pertusum</name>
    <dbReference type="NCBI Taxonomy" id="174260"/>
    <lineage>
        <taxon>Eukaryota</taxon>
        <taxon>Metazoa</taxon>
        <taxon>Cnidaria</taxon>
        <taxon>Anthozoa</taxon>
        <taxon>Hexacorallia</taxon>
        <taxon>Scleractinia</taxon>
        <taxon>Caryophylliina</taxon>
        <taxon>Caryophylliidae</taxon>
        <taxon>Desmophyllum</taxon>
    </lineage>
</organism>
<dbReference type="Proteomes" id="UP001163046">
    <property type="component" value="Unassembled WGS sequence"/>
</dbReference>
<evidence type="ECO:0000313" key="3">
    <source>
        <dbReference type="EMBL" id="KAJ7336486.1"/>
    </source>
</evidence>
<gene>
    <name evidence="3" type="primary">MLH1_2</name>
    <name evidence="3" type="ORF">OS493_011687</name>
</gene>
<dbReference type="OrthoDB" id="10263226at2759"/>
<feature type="region of interest" description="Disordered" evidence="1">
    <location>
        <begin position="31"/>
        <end position="64"/>
    </location>
</feature>
<dbReference type="AlphaFoldDB" id="A0A9X0CF16"/>
<dbReference type="InterPro" id="IPR032189">
    <property type="entry name" value="Mlh1_C"/>
</dbReference>
<evidence type="ECO:0000256" key="1">
    <source>
        <dbReference type="SAM" id="MobiDB-lite"/>
    </source>
</evidence>
<dbReference type="EMBL" id="MU827782">
    <property type="protein sequence ID" value="KAJ7336486.1"/>
    <property type="molecule type" value="Genomic_DNA"/>
</dbReference>
<proteinExistence type="predicted"/>
<sequence>MLILRIATEVDWDTEEGCFRTFAQECSRFYASKPDPFQNDDNSSKDDTETNDSNSAKSSPSTRSWQWTVEHVLFPAFRTGLVPPGRFSEDGTLLQIANLPDLYKVFERC</sequence>
<evidence type="ECO:0000259" key="2">
    <source>
        <dbReference type="Pfam" id="PF16413"/>
    </source>
</evidence>
<accession>A0A9X0CF16</accession>
<dbReference type="Pfam" id="PF16413">
    <property type="entry name" value="Mlh1_C"/>
    <property type="match status" value="1"/>
</dbReference>